<organism evidence="2">
    <name type="scientific">hydrocarbon metagenome</name>
    <dbReference type="NCBI Taxonomy" id="938273"/>
    <lineage>
        <taxon>unclassified sequences</taxon>
        <taxon>metagenomes</taxon>
        <taxon>ecological metagenomes</taxon>
    </lineage>
</organism>
<comment type="caution">
    <text evidence="2">The sequence shown here is derived from an EMBL/GenBank/DDBJ whole genome shotgun (WGS) entry which is preliminary data.</text>
</comment>
<dbReference type="EMBL" id="LNQE01001595">
    <property type="protein sequence ID" value="KUG15017.1"/>
    <property type="molecule type" value="Genomic_DNA"/>
</dbReference>
<evidence type="ECO:0000313" key="2">
    <source>
        <dbReference type="EMBL" id="KUG15017.1"/>
    </source>
</evidence>
<feature type="compositionally biased region" description="Basic and acidic residues" evidence="1">
    <location>
        <begin position="52"/>
        <end position="62"/>
    </location>
</feature>
<evidence type="ECO:0000256" key="1">
    <source>
        <dbReference type="SAM" id="MobiDB-lite"/>
    </source>
</evidence>
<name>A0A0W8F2G3_9ZZZZ</name>
<sequence length="62" mass="7331">MRTGRDEGLIAYLSLTFEGFSYPEGMRACIQTNNPGSCLLSRQDNRRRPRHYRDGSDRWHRE</sequence>
<gene>
    <name evidence="2" type="ORF">ASZ90_015329</name>
</gene>
<proteinExistence type="predicted"/>
<feature type="compositionally biased region" description="Polar residues" evidence="1">
    <location>
        <begin position="33"/>
        <end position="42"/>
    </location>
</feature>
<reference evidence="2" key="1">
    <citation type="journal article" date="2015" name="Proc. Natl. Acad. Sci. U.S.A.">
        <title>Networks of energetic and metabolic interactions define dynamics in microbial communities.</title>
        <authorList>
            <person name="Embree M."/>
            <person name="Liu J.K."/>
            <person name="Al-Bassam M.M."/>
            <person name="Zengler K."/>
        </authorList>
    </citation>
    <scope>NUCLEOTIDE SEQUENCE</scope>
</reference>
<feature type="region of interest" description="Disordered" evidence="1">
    <location>
        <begin position="33"/>
        <end position="62"/>
    </location>
</feature>
<accession>A0A0W8F2G3</accession>
<dbReference type="AlphaFoldDB" id="A0A0W8F2G3"/>
<protein>
    <submittedName>
        <fullName evidence="2">Uncharacterized protein</fullName>
    </submittedName>
</protein>